<keyword evidence="9 12" id="KW-0472">Membrane</keyword>
<dbReference type="SMART" id="SM00382">
    <property type="entry name" value="AAA"/>
    <property type="match status" value="2"/>
</dbReference>
<evidence type="ECO:0000256" key="10">
    <source>
        <dbReference type="ARBA" id="ARBA00023180"/>
    </source>
</evidence>
<gene>
    <name evidence="15" type="ORF">DCS_02258</name>
</gene>
<dbReference type="RefSeq" id="XP_040660469.1">
    <property type="nucleotide sequence ID" value="XM_040799586.1"/>
</dbReference>
<evidence type="ECO:0000256" key="9">
    <source>
        <dbReference type="ARBA" id="ARBA00023136"/>
    </source>
</evidence>
<dbReference type="Gene3D" id="1.20.1560.10">
    <property type="entry name" value="ABC transporter type 1, transmembrane domain"/>
    <property type="match status" value="3"/>
</dbReference>
<dbReference type="FunFam" id="1.20.1560.10:FF:000055">
    <property type="entry name" value="ABC multidrug transporter (Eurofung)"/>
    <property type="match status" value="1"/>
</dbReference>
<dbReference type="PANTHER" id="PTHR24223">
    <property type="entry name" value="ATP-BINDING CASSETTE SUB-FAMILY C"/>
    <property type="match status" value="1"/>
</dbReference>
<dbReference type="InParanoid" id="A0A151GVH3"/>
<dbReference type="Pfam" id="PF00005">
    <property type="entry name" value="ABC_tran"/>
    <property type="match status" value="2"/>
</dbReference>
<comment type="caution">
    <text evidence="15">The sequence shown here is derived from an EMBL/GenBank/DDBJ whole genome shotgun (WGS) entry which is preliminary data.</text>
</comment>
<evidence type="ECO:0000256" key="4">
    <source>
        <dbReference type="ARBA" id="ARBA00022475"/>
    </source>
</evidence>
<name>A0A151GVH3_DRECN</name>
<evidence type="ECO:0000313" key="16">
    <source>
        <dbReference type="Proteomes" id="UP000076580"/>
    </source>
</evidence>
<keyword evidence="4" id="KW-1003">Cell membrane</keyword>
<evidence type="ECO:0000256" key="7">
    <source>
        <dbReference type="ARBA" id="ARBA00022840"/>
    </source>
</evidence>
<protein>
    <submittedName>
        <fullName evidence="15">ABC multidrug transporter</fullName>
    </submittedName>
</protein>
<feature type="transmembrane region" description="Helical" evidence="12">
    <location>
        <begin position="107"/>
        <end position="126"/>
    </location>
</feature>
<dbReference type="PROSITE" id="PS50929">
    <property type="entry name" value="ABC_TM1F"/>
    <property type="match status" value="1"/>
</dbReference>
<feature type="domain" description="ABC transporter" evidence="13">
    <location>
        <begin position="623"/>
        <end position="851"/>
    </location>
</feature>
<feature type="transmembrane region" description="Helical" evidence="12">
    <location>
        <begin position="138"/>
        <end position="157"/>
    </location>
</feature>
<dbReference type="SUPFAM" id="SSF52540">
    <property type="entry name" value="P-loop containing nucleoside triphosphate hydrolases"/>
    <property type="match status" value="2"/>
</dbReference>
<dbReference type="InterPro" id="IPR027417">
    <property type="entry name" value="P-loop_NTPase"/>
</dbReference>
<feature type="compositionally biased region" description="Basic and acidic residues" evidence="11">
    <location>
        <begin position="863"/>
        <end position="873"/>
    </location>
</feature>
<dbReference type="Pfam" id="PF24357">
    <property type="entry name" value="TMD0_ABC"/>
    <property type="match status" value="1"/>
</dbReference>
<feature type="transmembrane region" description="Helical" evidence="12">
    <location>
        <begin position="1049"/>
        <end position="1070"/>
    </location>
</feature>
<comment type="subcellular location">
    <subcellularLocation>
        <location evidence="1">Cell membrane</location>
        <topology evidence="1">Multi-pass membrane protein</topology>
    </subcellularLocation>
</comment>
<dbReference type="GO" id="GO:0140359">
    <property type="term" value="F:ABC-type transporter activity"/>
    <property type="evidence" value="ECO:0007669"/>
    <property type="project" value="InterPro"/>
</dbReference>
<evidence type="ECO:0000256" key="6">
    <source>
        <dbReference type="ARBA" id="ARBA00022741"/>
    </source>
</evidence>
<dbReference type="GO" id="GO:0005886">
    <property type="term" value="C:plasma membrane"/>
    <property type="evidence" value="ECO:0007669"/>
    <property type="project" value="UniProtKB-SubCell"/>
</dbReference>
<evidence type="ECO:0000313" key="15">
    <source>
        <dbReference type="EMBL" id="KYK61117.1"/>
    </source>
</evidence>
<evidence type="ECO:0000256" key="1">
    <source>
        <dbReference type="ARBA" id="ARBA00004651"/>
    </source>
</evidence>
<evidence type="ECO:0000259" key="13">
    <source>
        <dbReference type="PROSITE" id="PS50893"/>
    </source>
</evidence>
<dbReference type="STRING" id="98403.A0A151GVH3"/>
<reference evidence="15 16" key="1">
    <citation type="journal article" date="2016" name="Sci. Rep.">
        <title>Insights into Adaptations to a Near-Obligate Nematode Endoparasitic Lifestyle from the Finished Genome of Drechmeria coniospora.</title>
        <authorList>
            <person name="Zhang L."/>
            <person name="Zhou Z."/>
            <person name="Guo Q."/>
            <person name="Fokkens L."/>
            <person name="Miskei M."/>
            <person name="Pocsi I."/>
            <person name="Zhang W."/>
            <person name="Chen M."/>
            <person name="Wang L."/>
            <person name="Sun Y."/>
            <person name="Donzelli B.G."/>
            <person name="Gibson D.M."/>
            <person name="Nelson D.R."/>
            <person name="Luo J.G."/>
            <person name="Rep M."/>
            <person name="Liu H."/>
            <person name="Yang S."/>
            <person name="Wang J."/>
            <person name="Krasnoff S.B."/>
            <person name="Xu Y."/>
            <person name="Molnar I."/>
            <person name="Lin M."/>
        </authorList>
    </citation>
    <scope>NUCLEOTIDE SEQUENCE [LARGE SCALE GENOMIC DNA]</scope>
    <source>
        <strain evidence="15 16">ARSEF 6962</strain>
    </source>
</reference>
<dbReference type="Gene3D" id="3.40.50.300">
    <property type="entry name" value="P-loop containing nucleotide triphosphate hydrolases"/>
    <property type="match status" value="2"/>
</dbReference>
<dbReference type="InterPro" id="IPR036640">
    <property type="entry name" value="ABC1_TM_sf"/>
</dbReference>
<dbReference type="GeneID" id="63714901"/>
<sequence>MDDMRNSTDNDALGCDASFGPSASACHPPRFDFTLFFEQSILTIVPCVLLLLALIPRVVHLSRSRRKVLRHRTDAFKPVAYTCLIALQLTLLVLWPSHGGRTTSTSIIAASLVLVDGLALAVLSYLEHRRSIRPSSIILAYLVLSIAFDATQCRTLWLLAESSVAPVFTSALACKLLLFFLELAEKRYILLPPWKALSPETTSSIISKGFFWWLNSLLLRGFRATLSTDSIYDIDDALKSKGLLDKLLGARQRWEMSRRFHRYRLLLATCDSIRRPLATTALPRLCLIGFKFAQPFLIKSVVSHVDGVHVHDRFRKEAAYALVAATAFVFLGKAISHGFYQHQLFRTLTMIRGALVSLIFLQTLNLSVVSSDTQNVAALTHVGPDVMSISKAFESVHEIWANPIEIGLAIWLLSRELGPGCVGPAVAVITCTAAMTKLSKYMGPAMKVWNEAIQRRISATSNVMGFMREVKMLGMVPFWTTTIQSLRVAELQCSKRFRIFIAYLNVLGNAPSALAPLISFGVAIALAGKSSQQSLSISAAFTSLSIISLIAEPLAHLLASVPSFVSSFGSFDRIEAFLQQGQTALSTSLACQHDQHESSNDKDPILAANLELVPILNQQCDTFKVEKASFLLRQGCMPILKDLTFTIRPSTLTIVTGKVGSGKTMLLLALLGELQATGKVQLPKAGVAFCSQSTWLVHGTIKNNILGPMDEALDEEWYRTIIRACALEKDFEHLHDGDEFLVGSNGLTLSGGQRQRLSLARALYSRKRVVIADDIFSGLDPETRQHVWTHVFGPSGLLRRHGITVVLATHTLDFLKDADHIIILDHGKIAHQGSFDKLCASVPILQQQQGGGDLSSSVPIEEGSEKKTRSGRNLDEAVDDADDLSRRTGDSSLYMYYFQSIGWKLGLTALFWASTQAFLAQFSSIWVKWWTEANKSQSDVNTAMYYGVYATILCVWIGVIGIDCWYMFVVLIPRSAEWLHWKLLKTTMGAPMAFFHSTDSSLELLDRSQKPHYLLLSIQRWLTLVLDLLVTVAAVLLVVFSVLSGDSAAGNVAVAMYSVLGLSQSLANLLSSWTSLETSLGAISRLKEFVKCTRQEIEPSAAGQVEPTKSWPATGKLEWQNVEAFYSRTQGDDPVLRDISLKVQSGQKVAICGRTGSGKSSLLSTLFGLLDYSGTIMIDEIDISSISNQTLRSSLIVVPQQPVLFQGSLRSNLVSQPCSTQEAQLLSDAELIALLKRLEVWDAGFQNKFLDTDTADLSLSFGQKQLLCLARAILRKEQSKIVILDEAMSGVDQHTEELMVRALEREFAGHTIVSIVHRLHTIRSFDRLVVLDKGRIVDMGTPSELLTANAQLKRATVTST</sequence>
<feature type="transmembrane region" description="Helical" evidence="12">
    <location>
        <begin position="318"/>
        <end position="338"/>
    </location>
</feature>
<dbReference type="InterPro" id="IPR011527">
    <property type="entry name" value="ABC1_TM_dom"/>
</dbReference>
<dbReference type="CDD" id="cd03244">
    <property type="entry name" value="ABCC_MRP_domain2"/>
    <property type="match status" value="1"/>
</dbReference>
<dbReference type="EMBL" id="LAYC01000001">
    <property type="protein sequence ID" value="KYK61117.1"/>
    <property type="molecule type" value="Genomic_DNA"/>
</dbReference>
<accession>A0A151GVH3</accession>
<dbReference type="Proteomes" id="UP000076580">
    <property type="component" value="Chromosome 01"/>
</dbReference>
<feature type="transmembrane region" description="Helical" evidence="12">
    <location>
        <begin position="40"/>
        <end position="59"/>
    </location>
</feature>
<dbReference type="CDD" id="cd18579">
    <property type="entry name" value="ABC_6TM_ABCC_D1"/>
    <property type="match status" value="1"/>
</dbReference>
<keyword evidence="3" id="KW-0813">Transport</keyword>
<feature type="transmembrane region" description="Helical" evidence="12">
    <location>
        <begin position="905"/>
        <end position="926"/>
    </location>
</feature>
<feature type="domain" description="ABC transmembrane type-1" evidence="14">
    <location>
        <begin position="285"/>
        <end position="566"/>
    </location>
</feature>
<feature type="transmembrane region" description="Helical" evidence="12">
    <location>
        <begin position="79"/>
        <end position="95"/>
    </location>
</feature>
<dbReference type="InterPro" id="IPR003593">
    <property type="entry name" value="AAA+_ATPase"/>
</dbReference>
<dbReference type="InterPro" id="IPR056227">
    <property type="entry name" value="TMD0_ABC"/>
</dbReference>
<feature type="domain" description="ABC transporter" evidence="13">
    <location>
        <begin position="1117"/>
        <end position="1358"/>
    </location>
</feature>
<keyword evidence="6" id="KW-0547">Nucleotide-binding</keyword>
<evidence type="ECO:0000259" key="14">
    <source>
        <dbReference type="PROSITE" id="PS50929"/>
    </source>
</evidence>
<dbReference type="GO" id="GO:0016887">
    <property type="term" value="F:ATP hydrolysis activity"/>
    <property type="evidence" value="ECO:0007669"/>
    <property type="project" value="InterPro"/>
</dbReference>
<feature type="region of interest" description="Disordered" evidence="11">
    <location>
        <begin position="848"/>
        <end position="873"/>
    </location>
</feature>
<dbReference type="InterPro" id="IPR017871">
    <property type="entry name" value="ABC_transporter-like_CS"/>
</dbReference>
<evidence type="ECO:0000256" key="5">
    <source>
        <dbReference type="ARBA" id="ARBA00022692"/>
    </source>
</evidence>
<dbReference type="PANTHER" id="PTHR24223:SF269">
    <property type="entry name" value="ABC MULTIDRUG TRANSPORTER (EUROFUNG)-RELATED"/>
    <property type="match status" value="1"/>
</dbReference>
<dbReference type="PROSITE" id="PS00211">
    <property type="entry name" value="ABC_TRANSPORTER_1"/>
    <property type="match status" value="2"/>
</dbReference>
<proteinExistence type="inferred from homology"/>
<feature type="transmembrane region" description="Helical" evidence="12">
    <location>
        <begin position="1021"/>
        <end position="1043"/>
    </location>
</feature>
<dbReference type="GO" id="GO:0005524">
    <property type="term" value="F:ATP binding"/>
    <property type="evidence" value="ECO:0007669"/>
    <property type="project" value="UniProtKB-KW"/>
</dbReference>
<dbReference type="SUPFAM" id="SSF90123">
    <property type="entry name" value="ABC transporter transmembrane region"/>
    <property type="match status" value="2"/>
</dbReference>
<dbReference type="InterPro" id="IPR003439">
    <property type="entry name" value="ABC_transporter-like_ATP-bd"/>
</dbReference>
<keyword evidence="7" id="KW-0067">ATP-binding</keyword>
<dbReference type="FunFam" id="3.40.50.300:FF:002145">
    <property type="entry name" value="ABC transporter (MsbA subfamily)"/>
    <property type="match status" value="1"/>
</dbReference>
<comment type="similarity">
    <text evidence="2">Belongs to the ABC transporter superfamily. ABCC family. Conjugate transporter (TC 3.A.1.208) subfamily.</text>
</comment>
<dbReference type="PROSITE" id="PS50893">
    <property type="entry name" value="ABC_TRANSPORTER_2"/>
    <property type="match status" value="2"/>
</dbReference>
<dbReference type="InterPro" id="IPR050173">
    <property type="entry name" value="ABC_transporter_C-like"/>
</dbReference>
<organism evidence="15 16">
    <name type="scientific">Drechmeria coniospora</name>
    <name type="common">Nematophagous fungus</name>
    <name type="synonym">Meria coniospora</name>
    <dbReference type="NCBI Taxonomy" id="98403"/>
    <lineage>
        <taxon>Eukaryota</taxon>
        <taxon>Fungi</taxon>
        <taxon>Dikarya</taxon>
        <taxon>Ascomycota</taxon>
        <taxon>Pezizomycotina</taxon>
        <taxon>Sordariomycetes</taxon>
        <taxon>Hypocreomycetidae</taxon>
        <taxon>Hypocreales</taxon>
        <taxon>Ophiocordycipitaceae</taxon>
        <taxon>Drechmeria</taxon>
    </lineage>
</organism>
<evidence type="ECO:0000256" key="11">
    <source>
        <dbReference type="SAM" id="MobiDB-lite"/>
    </source>
</evidence>
<keyword evidence="16" id="KW-1185">Reference proteome</keyword>
<evidence type="ECO:0000256" key="2">
    <source>
        <dbReference type="ARBA" id="ARBA00009726"/>
    </source>
</evidence>
<feature type="transmembrane region" description="Helical" evidence="12">
    <location>
        <begin position="946"/>
        <end position="972"/>
    </location>
</feature>
<keyword evidence="5 12" id="KW-0812">Transmembrane</keyword>
<keyword evidence="8 12" id="KW-1133">Transmembrane helix</keyword>
<dbReference type="InterPro" id="IPR044746">
    <property type="entry name" value="ABCC_6TM_D1"/>
</dbReference>
<keyword evidence="10" id="KW-0325">Glycoprotein</keyword>
<feature type="transmembrane region" description="Helical" evidence="12">
    <location>
        <begin position="163"/>
        <end position="181"/>
    </location>
</feature>
<evidence type="ECO:0000256" key="3">
    <source>
        <dbReference type="ARBA" id="ARBA00022448"/>
    </source>
</evidence>
<evidence type="ECO:0000256" key="12">
    <source>
        <dbReference type="SAM" id="Phobius"/>
    </source>
</evidence>
<evidence type="ECO:0000256" key="8">
    <source>
        <dbReference type="ARBA" id="ARBA00022989"/>
    </source>
</evidence>